<sequence length="296" mass="33101">MPVAAKSSYFKLRREAEQAASAYPALLAEAERVAAIVAAGVHGRRRAGQGETFWQYRDFSASDSALDIDWRRSARSDHYYIRENEWEAANSVWMWRDGAPGMDWKSHKSLPTKKERASVLLMALSSLLMRAGERCGVMGMSARPHTGRFGIERISWKLAVSQGRLADLDTPFAAHSKLLLASDFLMPIEEIRTRLSALRARPADGGLLHIVDPAERKFPYRGRVQLLEPGSKLAQLPFLLGRAEKLRDAYIKKFTAHEKALRDIARRLGFSLITHSTDQPPTQALSALYLALSGQT</sequence>
<dbReference type="PANTHER" id="PTHR33608:SF6">
    <property type="entry name" value="BLL2464 PROTEIN"/>
    <property type="match status" value="1"/>
</dbReference>
<dbReference type="EMBL" id="DROP01000260">
    <property type="protein sequence ID" value="HHI89076.1"/>
    <property type="molecule type" value="Genomic_DNA"/>
</dbReference>
<name>A0A7V5NXY3_9PROT</name>
<organism evidence="2">
    <name type="scientific">Hellea balneolensis</name>
    <dbReference type="NCBI Taxonomy" id="287478"/>
    <lineage>
        <taxon>Bacteria</taxon>
        <taxon>Pseudomonadati</taxon>
        <taxon>Pseudomonadota</taxon>
        <taxon>Alphaproteobacteria</taxon>
        <taxon>Maricaulales</taxon>
        <taxon>Robiginitomaculaceae</taxon>
        <taxon>Hellea</taxon>
    </lineage>
</organism>
<dbReference type="InterPro" id="IPR002881">
    <property type="entry name" value="DUF58"/>
</dbReference>
<dbReference type="AlphaFoldDB" id="A0A7V5NXY3"/>
<gene>
    <name evidence="2" type="ORF">ENK01_03900</name>
</gene>
<dbReference type="Pfam" id="PF01882">
    <property type="entry name" value="DUF58"/>
    <property type="match status" value="1"/>
</dbReference>
<reference evidence="2" key="1">
    <citation type="journal article" date="2020" name="mSystems">
        <title>Genome- and Community-Level Interaction Insights into Carbon Utilization and Element Cycling Functions of Hydrothermarchaeota in Hydrothermal Sediment.</title>
        <authorList>
            <person name="Zhou Z."/>
            <person name="Liu Y."/>
            <person name="Xu W."/>
            <person name="Pan J."/>
            <person name="Luo Z.H."/>
            <person name="Li M."/>
        </authorList>
    </citation>
    <scope>NUCLEOTIDE SEQUENCE [LARGE SCALE GENOMIC DNA]</scope>
    <source>
        <strain evidence="2">HyVt-538</strain>
    </source>
</reference>
<dbReference type="PANTHER" id="PTHR33608">
    <property type="entry name" value="BLL2464 PROTEIN"/>
    <property type="match status" value="1"/>
</dbReference>
<accession>A0A7V5NXY3</accession>
<protein>
    <submittedName>
        <fullName evidence="2">DUF58 domain-containing protein</fullName>
    </submittedName>
</protein>
<proteinExistence type="predicted"/>
<evidence type="ECO:0000313" key="2">
    <source>
        <dbReference type="EMBL" id="HHI89076.1"/>
    </source>
</evidence>
<evidence type="ECO:0000259" key="1">
    <source>
        <dbReference type="Pfam" id="PF01882"/>
    </source>
</evidence>
<comment type="caution">
    <text evidence="2">The sequence shown here is derived from an EMBL/GenBank/DDBJ whole genome shotgun (WGS) entry which is preliminary data.</text>
</comment>
<dbReference type="Proteomes" id="UP000885806">
    <property type="component" value="Unassembled WGS sequence"/>
</dbReference>
<feature type="domain" description="DUF58" evidence="1">
    <location>
        <begin position="55"/>
        <end position="259"/>
    </location>
</feature>